<keyword evidence="2" id="KW-1133">Transmembrane helix</keyword>
<evidence type="ECO:0000256" key="1">
    <source>
        <dbReference type="SAM" id="MobiDB-lite"/>
    </source>
</evidence>
<organism evidence="3 4">
    <name type="scientific">Pedobacter ginsengiterrae</name>
    <dbReference type="NCBI Taxonomy" id="871696"/>
    <lineage>
        <taxon>Bacteria</taxon>
        <taxon>Pseudomonadati</taxon>
        <taxon>Bacteroidota</taxon>
        <taxon>Sphingobacteriia</taxon>
        <taxon>Sphingobacteriales</taxon>
        <taxon>Sphingobacteriaceae</taxon>
        <taxon>Pedobacter</taxon>
    </lineage>
</organism>
<feature type="compositionally biased region" description="Polar residues" evidence="1">
    <location>
        <begin position="285"/>
        <end position="301"/>
    </location>
</feature>
<keyword evidence="4" id="KW-1185">Reference proteome</keyword>
<dbReference type="Proteomes" id="UP001501081">
    <property type="component" value="Unassembled WGS sequence"/>
</dbReference>
<proteinExistence type="predicted"/>
<feature type="transmembrane region" description="Helical" evidence="2">
    <location>
        <begin position="229"/>
        <end position="251"/>
    </location>
</feature>
<feature type="transmembrane region" description="Helical" evidence="2">
    <location>
        <begin position="142"/>
        <end position="163"/>
    </location>
</feature>
<gene>
    <name evidence="3" type="ORF">GCM10022246_24560</name>
</gene>
<keyword evidence="2" id="KW-0472">Membrane</keyword>
<accession>A0ABP7PTT8</accession>
<evidence type="ECO:0000313" key="4">
    <source>
        <dbReference type="Proteomes" id="UP001501081"/>
    </source>
</evidence>
<evidence type="ECO:0000313" key="3">
    <source>
        <dbReference type="EMBL" id="GAA3971156.1"/>
    </source>
</evidence>
<comment type="caution">
    <text evidence="3">The sequence shown here is derived from an EMBL/GenBank/DDBJ whole genome shotgun (WGS) entry which is preliminary data.</text>
</comment>
<evidence type="ECO:0000256" key="2">
    <source>
        <dbReference type="SAM" id="Phobius"/>
    </source>
</evidence>
<name>A0ABP7PTT8_9SPHI</name>
<keyword evidence="2" id="KW-0812">Transmembrane</keyword>
<feature type="region of interest" description="Disordered" evidence="1">
    <location>
        <begin position="269"/>
        <end position="305"/>
    </location>
</feature>
<reference evidence="4" key="1">
    <citation type="journal article" date="2019" name="Int. J. Syst. Evol. Microbiol.">
        <title>The Global Catalogue of Microorganisms (GCM) 10K type strain sequencing project: providing services to taxonomists for standard genome sequencing and annotation.</title>
        <authorList>
            <consortium name="The Broad Institute Genomics Platform"/>
            <consortium name="The Broad Institute Genome Sequencing Center for Infectious Disease"/>
            <person name="Wu L."/>
            <person name="Ma J."/>
        </authorList>
    </citation>
    <scope>NUCLEOTIDE SEQUENCE [LARGE SCALE GENOMIC DNA]</scope>
    <source>
        <strain evidence="4">JCM 17338</strain>
    </source>
</reference>
<protein>
    <submittedName>
        <fullName evidence="3">Uncharacterized protein</fullName>
    </submittedName>
</protein>
<dbReference type="EMBL" id="BAABAK010000011">
    <property type="protein sequence ID" value="GAA3971156.1"/>
    <property type="molecule type" value="Genomic_DNA"/>
</dbReference>
<sequence length="329" mass="35899">MLNDQTGTGLAKELYGHPLVSGLFNGAYSPGKNMDETNRKLAIFAGGKNLPSYIPARNFARALMDLAVRGKVENNLEKTENITVESIRLNISNLQNGKIERLLLGAVDMAQGNLMLVETNLQNWFDSGMDRVSGWYKRSTQYIIFFIGLTIAIGMNVNVFRIVDYLSKNDTARKILVEQAAVLNKDGAGNTLTGEQAKAQLKDLKLPIGWDDDNAFKLDHNQDGAWNNFIGPLLGWLFTALAATLGASYWFDLLNKVMVIRSTVKPHEKSGEQASLDAAEKVAAGQNSAHTPADSQASASEDQTDCCSVEFVDETPDRDLPVSKGGVAL</sequence>